<dbReference type="Proteomes" id="UP001216510">
    <property type="component" value="Chromosome"/>
</dbReference>
<reference evidence="2 3" key="1">
    <citation type="submission" date="2023-02" db="EMBL/GenBank/DDBJ databases">
        <title>Gemone sequence of Telluria chitinolytica ACM 3522T.</title>
        <authorList>
            <person name="Frediansyah A."/>
            <person name="Miess H."/>
            <person name="Gross H."/>
        </authorList>
    </citation>
    <scope>NUCLEOTIDE SEQUENCE [LARGE SCALE GENOMIC DNA]</scope>
    <source>
        <strain evidence="2 3">ACM 3522</strain>
    </source>
</reference>
<dbReference type="RefSeq" id="WP_277415711.1">
    <property type="nucleotide sequence ID" value="NZ_CP119083.1"/>
</dbReference>
<evidence type="ECO:0000313" key="3">
    <source>
        <dbReference type="Proteomes" id="UP001216510"/>
    </source>
</evidence>
<evidence type="ECO:0008006" key="4">
    <source>
        <dbReference type="Google" id="ProtNLM"/>
    </source>
</evidence>
<protein>
    <recommendedName>
        <fullName evidence="4">PepSY domain-containing protein</fullName>
    </recommendedName>
</protein>
<keyword evidence="1" id="KW-0732">Signal</keyword>
<feature type="signal peptide" evidence="1">
    <location>
        <begin position="1"/>
        <end position="27"/>
    </location>
</feature>
<keyword evidence="3" id="KW-1185">Reference proteome</keyword>
<evidence type="ECO:0000313" key="2">
    <source>
        <dbReference type="EMBL" id="WEF32996.1"/>
    </source>
</evidence>
<organism evidence="2 3">
    <name type="scientific">Pseudoduganella chitinolytica</name>
    <dbReference type="NCBI Taxonomy" id="34070"/>
    <lineage>
        <taxon>Bacteria</taxon>
        <taxon>Pseudomonadati</taxon>
        <taxon>Pseudomonadota</taxon>
        <taxon>Betaproteobacteria</taxon>
        <taxon>Burkholderiales</taxon>
        <taxon>Oxalobacteraceae</taxon>
        <taxon>Telluria group</taxon>
        <taxon>Pseudoduganella</taxon>
    </lineage>
</organism>
<dbReference type="EMBL" id="CP119083">
    <property type="protein sequence ID" value="WEF32996.1"/>
    <property type="molecule type" value="Genomic_DNA"/>
</dbReference>
<feature type="chain" id="PRO_5045387218" description="PepSY domain-containing protein" evidence="1">
    <location>
        <begin position="28"/>
        <end position="252"/>
    </location>
</feature>
<name>A0ABY8BBB5_9BURK</name>
<evidence type="ECO:0000256" key="1">
    <source>
        <dbReference type="SAM" id="SignalP"/>
    </source>
</evidence>
<sequence>MKRSISSMSAWTAALLLCAGASQATHATPGRWAALTPLLAGTYGGKSGGSCAAQPATEGGATGALQVKANGKVQAPGIDIDVADSAIANIERRTTAAGIATSVALVAADQKTSLAVGRVSGMALAQARAGEQSFNCEGVRLPTALDKQALVLTLAGSLDTAGTIECSATPDEKPHPHPFALARGRATLGEHTLDLAAATDELVTRGPDGILKYHANLRDGRAFIAYYDEGGKVRNVVILDRGKDVLGCGPDE</sequence>
<accession>A0ABY8BBB5</accession>
<gene>
    <name evidence="2" type="ORF">PX653_27000</name>
</gene>
<proteinExistence type="predicted"/>